<evidence type="ECO:0000256" key="5">
    <source>
        <dbReference type="PROSITE-ProRule" id="PRU01240"/>
    </source>
</evidence>
<accession>A0A4Z0M7E2</accession>
<dbReference type="RefSeq" id="WP_135441467.1">
    <property type="nucleotide sequence ID" value="NZ_SRLE01000004.1"/>
</dbReference>
<feature type="region of interest" description="Disordered" evidence="8">
    <location>
        <begin position="489"/>
        <end position="574"/>
    </location>
</feature>
<comment type="caution">
    <text evidence="10">The sequence shown here is derived from an EMBL/GenBank/DDBJ whole genome shotgun (WGS) entry which is preliminary data.</text>
</comment>
<evidence type="ECO:0000313" key="10">
    <source>
        <dbReference type="EMBL" id="TGD75328.1"/>
    </source>
</evidence>
<evidence type="ECO:0000259" key="9">
    <source>
        <dbReference type="Pfam" id="PF00082"/>
    </source>
</evidence>
<keyword evidence="11" id="KW-1185">Reference proteome</keyword>
<feature type="region of interest" description="Disordered" evidence="8">
    <location>
        <begin position="1"/>
        <end position="29"/>
    </location>
</feature>
<dbReference type="InterPro" id="IPR023828">
    <property type="entry name" value="Peptidase_S8_Ser-AS"/>
</dbReference>
<dbReference type="GO" id="GO:0006508">
    <property type="term" value="P:proteolysis"/>
    <property type="evidence" value="ECO:0007669"/>
    <property type="project" value="UniProtKB-KW"/>
</dbReference>
<dbReference type="PANTHER" id="PTHR43399">
    <property type="entry name" value="SUBTILISIN-RELATED"/>
    <property type="match status" value="1"/>
</dbReference>
<dbReference type="PRINTS" id="PR00723">
    <property type="entry name" value="SUBTILISIN"/>
</dbReference>
<evidence type="ECO:0000256" key="1">
    <source>
        <dbReference type="ARBA" id="ARBA00011073"/>
    </source>
</evidence>
<evidence type="ECO:0000256" key="6">
    <source>
        <dbReference type="RuleBase" id="RU003355"/>
    </source>
</evidence>
<evidence type="ECO:0000256" key="2">
    <source>
        <dbReference type="ARBA" id="ARBA00022670"/>
    </source>
</evidence>
<dbReference type="SUPFAM" id="SSF52743">
    <property type="entry name" value="Subtilisin-like"/>
    <property type="match status" value="1"/>
</dbReference>
<reference evidence="10 11" key="1">
    <citation type="submission" date="2019-04" db="EMBL/GenBank/DDBJ databases">
        <title>Taxonomy of novel Haliea sp. from mangrove soil of West Coast of India.</title>
        <authorList>
            <person name="Verma A."/>
            <person name="Kumar P."/>
            <person name="Krishnamurthi S."/>
        </authorList>
    </citation>
    <scope>NUCLEOTIDE SEQUENCE [LARGE SCALE GENOMIC DNA]</scope>
    <source>
        <strain evidence="10 11">SAOS-164</strain>
    </source>
</reference>
<evidence type="ECO:0000256" key="8">
    <source>
        <dbReference type="SAM" id="MobiDB-lite"/>
    </source>
</evidence>
<protein>
    <recommendedName>
        <fullName evidence="9">Peptidase S8/S53 domain-containing protein</fullName>
    </recommendedName>
</protein>
<dbReference type="InterPro" id="IPR036852">
    <property type="entry name" value="Peptidase_S8/S53_dom_sf"/>
</dbReference>
<dbReference type="InterPro" id="IPR023827">
    <property type="entry name" value="Peptidase_S8_Asp-AS"/>
</dbReference>
<dbReference type="PROSITE" id="PS00136">
    <property type="entry name" value="SUBTILASE_ASP"/>
    <property type="match status" value="1"/>
</dbReference>
<keyword evidence="3 5" id="KW-0378">Hydrolase</keyword>
<comment type="similarity">
    <text evidence="1 5 6">Belongs to the peptidase S8 family.</text>
</comment>
<dbReference type="Gene3D" id="3.40.50.200">
    <property type="entry name" value="Peptidase S8/S53 domain"/>
    <property type="match status" value="1"/>
</dbReference>
<organism evidence="10 11">
    <name type="scientific">Mangrovimicrobium sediminis</name>
    <dbReference type="NCBI Taxonomy" id="2562682"/>
    <lineage>
        <taxon>Bacteria</taxon>
        <taxon>Pseudomonadati</taxon>
        <taxon>Pseudomonadota</taxon>
        <taxon>Gammaproteobacteria</taxon>
        <taxon>Cellvibrionales</taxon>
        <taxon>Halieaceae</taxon>
        <taxon>Mangrovimicrobium</taxon>
    </lineage>
</organism>
<gene>
    <name evidence="10" type="ORF">E4634_04875</name>
</gene>
<name>A0A4Z0M7E2_9GAMM</name>
<dbReference type="Pfam" id="PF00082">
    <property type="entry name" value="Peptidase_S8"/>
    <property type="match status" value="1"/>
</dbReference>
<feature type="region of interest" description="Disordered" evidence="8">
    <location>
        <begin position="608"/>
        <end position="636"/>
    </location>
</feature>
<evidence type="ECO:0000256" key="7">
    <source>
        <dbReference type="SAM" id="Coils"/>
    </source>
</evidence>
<feature type="domain" description="Peptidase S8/S53" evidence="9">
    <location>
        <begin position="791"/>
        <end position="1078"/>
    </location>
</feature>
<dbReference type="AlphaFoldDB" id="A0A4Z0M7E2"/>
<dbReference type="EMBL" id="SRLE01000004">
    <property type="protein sequence ID" value="TGD75328.1"/>
    <property type="molecule type" value="Genomic_DNA"/>
</dbReference>
<feature type="compositionally biased region" description="Basic and acidic residues" evidence="8">
    <location>
        <begin position="503"/>
        <end position="534"/>
    </location>
</feature>
<feature type="active site" description="Charge relay system" evidence="5">
    <location>
        <position position="1030"/>
    </location>
</feature>
<dbReference type="GO" id="GO:0004252">
    <property type="term" value="F:serine-type endopeptidase activity"/>
    <property type="evidence" value="ECO:0007669"/>
    <property type="project" value="UniProtKB-UniRule"/>
</dbReference>
<keyword evidence="4 5" id="KW-0720">Serine protease</keyword>
<keyword evidence="2 5" id="KW-0645">Protease</keyword>
<dbReference type="OrthoDB" id="9790784at2"/>
<dbReference type="Proteomes" id="UP000298050">
    <property type="component" value="Unassembled WGS sequence"/>
</dbReference>
<evidence type="ECO:0000256" key="3">
    <source>
        <dbReference type="ARBA" id="ARBA00022801"/>
    </source>
</evidence>
<dbReference type="InterPro" id="IPR015500">
    <property type="entry name" value="Peptidase_S8_subtilisin-rel"/>
</dbReference>
<dbReference type="PANTHER" id="PTHR43399:SF4">
    <property type="entry name" value="CELL WALL-ASSOCIATED PROTEASE"/>
    <property type="match status" value="1"/>
</dbReference>
<dbReference type="CDD" id="cd07473">
    <property type="entry name" value="Peptidases_S8_Subtilisin_like"/>
    <property type="match status" value="1"/>
</dbReference>
<dbReference type="InterPro" id="IPR034204">
    <property type="entry name" value="PfSUB1-like_cat_dom"/>
</dbReference>
<dbReference type="PROSITE" id="PS00137">
    <property type="entry name" value="SUBTILASE_HIS"/>
    <property type="match status" value="1"/>
</dbReference>
<sequence>MVSAPLSLAANKVDDRSNTDAQGQPRTDIIPTSHADLEDLIAKAQGISEFAAACQGMECPILDCEVAGFFQDNLDKAEDYLKHMLRWLEKANDAHFAHFMSLRAQSTLTGERLAEVQEILAYQEYVMGIANAMLDIADISDLFETYAKDPSKLNPENFEELVNHVWRLDKLIKKVESGSTNVAKGLSGGKDFPAPYAGLTPDALGLNGSDWNALKGYTGEVLGMVHETRKGLAKGEKLFEAFNKPGGARANLLSALGSIASAWGKAELEERAAFAQQLSVDLAAEDLAAARAYEARRQVLLRIEKAEEALAAVQAANTALQACMVKAQCPLRSKTRPGNNLPDFIQIGPNGTQIESWAWALSRIQIELDDVRPRLAPPYPELRDHCPGTDDGAVRIGDDFPGGGPHILIGSDSTQWCRYQGGNGTPTGLTPPPGGTDDDDGDDPRDAPPPEGGGTPPDDGDDPRDVPQQPCEQELAIINRFLAEHGDALRREIADPSTPAELRASKQSDLDKIEARKRELEKDCPAADGDDPRDTSPPGSDGDDPRDIPLPPVPEDEDDGDDPRDAGPPNEEPPAIRIYVKAKSSVTDGQTEVGQGLARQQIKLLAPSTQVALPGPGADKPQTDHDREPVQGTTDDDGNLALDVPAGMLPAGFIPAGGTPAYAVNIDSASQGSVNALMAGPSLAAGLASIPVPMLAFLDGSQVIGGDTYLTFTYPASLDATMQSVLALLPGVTWVEVNFCRDKQALPGDPLFTGKGAWQQDYDNQWAIKRVGFDSSQQSAWNLLGADPQPVVVAVIDTGIDWNHLDIYWANLWSNPLETPDNGIDDDNNGYVDDIIGWDFYGNSNKPWDHDGHGTFVAGVIAAAHNDVGIAGINPHARIMVLKALNNFGHSRASYLAQAIVYAADNGARIINMSVGGKHLTRIEQAAIDYARDKDVLIVVASGNEGVDISGFGPAGAPGVLSVGATGFKDEHQKFSNWGENLDIVAPGLDVLGLRARRTDTMRDIPEVEYVDGANYVGSDRRYYRASGTSFAAPIVTGVASTLLSKWPHLGAENLRQLLLQSAQDIGVSGVDQLTGYGLVDARAALSADPDFFITGAIDGVEVVQEGGATNVRVIGSLDASRLKRAWVELGAGESPAKWKKVTGDIKGKRLHEALGDIDAGEFGGSAVWTLRLIVEHENGQRRENRFVLNLG</sequence>
<feature type="region of interest" description="Disordered" evidence="8">
    <location>
        <begin position="399"/>
        <end position="468"/>
    </location>
</feature>
<dbReference type="InterPro" id="IPR000209">
    <property type="entry name" value="Peptidase_S8/S53_dom"/>
</dbReference>
<feature type="active site" description="Charge relay system" evidence="5">
    <location>
        <position position="853"/>
    </location>
</feature>
<proteinExistence type="inferred from homology"/>
<dbReference type="InterPro" id="IPR051048">
    <property type="entry name" value="Peptidase_S8/S53_subtilisin"/>
</dbReference>
<evidence type="ECO:0000313" key="11">
    <source>
        <dbReference type="Proteomes" id="UP000298050"/>
    </source>
</evidence>
<dbReference type="PROSITE" id="PS00138">
    <property type="entry name" value="SUBTILASE_SER"/>
    <property type="match status" value="1"/>
</dbReference>
<feature type="active site" description="Charge relay system" evidence="5">
    <location>
        <position position="797"/>
    </location>
</feature>
<evidence type="ECO:0000256" key="4">
    <source>
        <dbReference type="ARBA" id="ARBA00022825"/>
    </source>
</evidence>
<dbReference type="InterPro" id="IPR022398">
    <property type="entry name" value="Peptidase_S8_His-AS"/>
</dbReference>
<keyword evidence="7" id="KW-0175">Coiled coil</keyword>
<dbReference type="PROSITE" id="PS51892">
    <property type="entry name" value="SUBTILASE"/>
    <property type="match status" value="1"/>
</dbReference>
<feature type="coiled-coil region" evidence="7">
    <location>
        <begin position="265"/>
        <end position="323"/>
    </location>
</feature>